<name>A0A2A6BP93_PRIPA</name>
<evidence type="ECO:0000313" key="1">
    <source>
        <dbReference type="EnsemblMetazoa" id="PPA44331.1"/>
    </source>
</evidence>
<accession>A0A2A6BP93</accession>
<proteinExistence type="predicted"/>
<sequence length="94" mass="11084">MTAQQLRDCLPSCSEKRDFMDHDPPRKDEDFYVNYDPMVGVGTAAVLLTFFFLITIRSFVRWAVMKVRFIRFEKKRRKNEIQLQGLQPVAVVEV</sequence>
<dbReference type="OrthoDB" id="5770929at2759"/>
<dbReference type="Proteomes" id="UP000005239">
    <property type="component" value="Unassembled WGS sequence"/>
</dbReference>
<dbReference type="AlphaFoldDB" id="A0A2A6BP93"/>
<organism evidence="1 2">
    <name type="scientific">Pristionchus pacificus</name>
    <name type="common">Parasitic nematode worm</name>
    <dbReference type="NCBI Taxonomy" id="54126"/>
    <lineage>
        <taxon>Eukaryota</taxon>
        <taxon>Metazoa</taxon>
        <taxon>Ecdysozoa</taxon>
        <taxon>Nematoda</taxon>
        <taxon>Chromadorea</taxon>
        <taxon>Rhabditida</taxon>
        <taxon>Rhabditina</taxon>
        <taxon>Diplogasteromorpha</taxon>
        <taxon>Diplogasteroidea</taxon>
        <taxon>Neodiplogasteridae</taxon>
        <taxon>Pristionchus</taxon>
    </lineage>
</organism>
<keyword evidence="2" id="KW-1185">Reference proteome</keyword>
<dbReference type="EnsemblMetazoa" id="PPA44331.1">
    <property type="protein sequence ID" value="PPA44331.1"/>
    <property type="gene ID" value="WBGene00282700"/>
</dbReference>
<gene>
    <name evidence="1" type="primary">WBGene00282700</name>
</gene>
<reference evidence="2" key="1">
    <citation type="journal article" date="2008" name="Nat. Genet.">
        <title>The Pristionchus pacificus genome provides a unique perspective on nematode lifestyle and parasitism.</title>
        <authorList>
            <person name="Dieterich C."/>
            <person name="Clifton S.W."/>
            <person name="Schuster L.N."/>
            <person name="Chinwalla A."/>
            <person name="Delehaunty K."/>
            <person name="Dinkelacker I."/>
            <person name="Fulton L."/>
            <person name="Fulton R."/>
            <person name="Godfrey J."/>
            <person name="Minx P."/>
            <person name="Mitreva M."/>
            <person name="Roeseler W."/>
            <person name="Tian H."/>
            <person name="Witte H."/>
            <person name="Yang S.P."/>
            <person name="Wilson R.K."/>
            <person name="Sommer R.J."/>
        </authorList>
    </citation>
    <scope>NUCLEOTIDE SEQUENCE [LARGE SCALE GENOMIC DNA]</scope>
    <source>
        <strain evidence="2">PS312</strain>
    </source>
</reference>
<reference evidence="1" key="2">
    <citation type="submission" date="2022-06" db="UniProtKB">
        <authorList>
            <consortium name="EnsemblMetazoa"/>
        </authorList>
    </citation>
    <scope>IDENTIFICATION</scope>
    <source>
        <strain evidence="1">PS312</strain>
    </source>
</reference>
<protein>
    <submittedName>
        <fullName evidence="1">Uncharacterized protein</fullName>
    </submittedName>
</protein>
<accession>A0A8R1UZB6</accession>
<evidence type="ECO:0000313" key="2">
    <source>
        <dbReference type="Proteomes" id="UP000005239"/>
    </source>
</evidence>